<evidence type="ECO:0000313" key="3">
    <source>
        <dbReference type="EMBL" id="KAL1639299.1"/>
    </source>
</evidence>
<feature type="transmembrane region" description="Helical" evidence="2">
    <location>
        <begin position="118"/>
        <end position="140"/>
    </location>
</feature>
<reference evidence="3 4" key="1">
    <citation type="journal article" date="2023" name="Plant Dis.">
        <title>First Report of Diplodia intermedia Causing Canker and Dieback Diseases on Apple Trees in Canada.</title>
        <authorList>
            <person name="Ellouze W."/>
            <person name="Ilyukhin E."/>
            <person name="Sulman M."/>
            <person name="Ali S."/>
        </authorList>
    </citation>
    <scope>NUCLEOTIDE SEQUENCE [LARGE SCALE GENOMIC DNA]</scope>
    <source>
        <strain evidence="3 4">M45-28</strain>
    </source>
</reference>
<evidence type="ECO:0000313" key="4">
    <source>
        <dbReference type="Proteomes" id="UP001521184"/>
    </source>
</evidence>
<dbReference type="EMBL" id="JAKEKT020000065">
    <property type="protein sequence ID" value="KAL1639299.1"/>
    <property type="molecule type" value="Genomic_DNA"/>
</dbReference>
<feature type="compositionally biased region" description="Gly residues" evidence="1">
    <location>
        <begin position="232"/>
        <end position="241"/>
    </location>
</feature>
<feature type="transmembrane region" description="Helical" evidence="2">
    <location>
        <begin position="189"/>
        <end position="213"/>
    </location>
</feature>
<gene>
    <name evidence="3" type="ORF">SLS58_008012</name>
</gene>
<dbReference type="Proteomes" id="UP001521184">
    <property type="component" value="Unassembled WGS sequence"/>
</dbReference>
<organism evidence="3 4">
    <name type="scientific">Diplodia intermedia</name>
    <dbReference type="NCBI Taxonomy" id="856260"/>
    <lineage>
        <taxon>Eukaryota</taxon>
        <taxon>Fungi</taxon>
        <taxon>Dikarya</taxon>
        <taxon>Ascomycota</taxon>
        <taxon>Pezizomycotina</taxon>
        <taxon>Dothideomycetes</taxon>
        <taxon>Dothideomycetes incertae sedis</taxon>
        <taxon>Botryosphaeriales</taxon>
        <taxon>Botryosphaeriaceae</taxon>
        <taxon>Diplodia</taxon>
    </lineage>
</organism>
<name>A0ABR3TIF7_9PEZI</name>
<evidence type="ECO:0000256" key="2">
    <source>
        <dbReference type="SAM" id="Phobius"/>
    </source>
</evidence>
<evidence type="ECO:0008006" key="5">
    <source>
        <dbReference type="Google" id="ProtNLM"/>
    </source>
</evidence>
<protein>
    <recommendedName>
        <fullName evidence="5">CASP-like protein</fullName>
    </recommendedName>
</protein>
<proteinExistence type="predicted"/>
<keyword evidence="2" id="KW-1133">Transmembrane helix</keyword>
<keyword evidence="2" id="KW-0472">Membrane</keyword>
<comment type="caution">
    <text evidence="3">The sequence shown here is derived from an EMBL/GenBank/DDBJ whole genome shotgun (WGS) entry which is preliminary data.</text>
</comment>
<evidence type="ECO:0000256" key="1">
    <source>
        <dbReference type="SAM" id="MobiDB-lite"/>
    </source>
</evidence>
<feature type="region of interest" description="Disordered" evidence="1">
    <location>
        <begin position="224"/>
        <end position="244"/>
    </location>
</feature>
<keyword evidence="2" id="KW-0812">Transmembrane</keyword>
<feature type="transmembrane region" description="Helical" evidence="2">
    <location>
        <begin position="31"/>
        <end position="57"/>
    </location>
</feature>
<feature type="transmembrane region" description="Helical" evidence="2">
    <location>
        <begin position="77"/>
        <end position="97"/>
    </location>
</feature>
<accession>A0ABR3TIF7</accession>
<sequence>MPAILDAAAPAPPSGGNGATAMLNRSRKMRIALLALQACCLVLSVLAMALMANVLSIAQNIEVEDPGFVIHRASSALVVWAGTGGLLNAAAASYLIYSGRPLTLNITGNQRIPIPPTPTLALLAAVALVRTLVATCYAFADFNRANALALAWDGEVASASFPPFFTPETYAANQGWGDGTSPGVAARAAAARGCCAALTAFAGVAAVAGLVGWRRERVAREAGRERLRGEGEGGGGGGGGGEEVEGREVVELMGDQRGRGELGGSNVALYEAEGKQRHEMEGSGAGAHEVQGRQIHEMEGGGGEGRHQQRRVYEMDATESAVWREGARDADADADADVDEGKWERVP</sequence>
<keyword evidence="4" id="KW-1185">Reference proteome</keyword>
<feature type="region of interest" description="Disordered" evidence="1">
    <location>
        <begin position="315"/>
        <end position="347"/>
    </location>
</feature>